<comment type="similarity">
    <text evidence="1">Belongs to the SCC3 family.</text>
</comment>
<dbReference type="InterPro" id="IPR020839">
    <property type="entry name" value="SCD"/>
</dbReference>
<dbReference type="Pfam" id="PF21581">
    <property type="entry name" value="SCD"/>
    <property type="match status" value="1"/>
</dbReference>
<feature type="non-terminal residue" evidence="4">
    <location>
        <position position="31"/>
    </location>
</feature>
<dbReference type="EMBL" id="CAJOBJ010200767">
    <property type="protein sequence ID" value="CAF4982399.1"/>
    <property type="molecule type" value="Genomic_DNA"/>
</dbReference>
<evidence type="ECO:0000256" key="1">
    <source>
        <dbReference type="ARBA" id="ARBA00005486"/>
    </source>
</evidence>
<reference evidence="4" key="1">
    <citation type="submission" date="2021-02" db="EMBL/GenBank/DDBJ databases">
        <authorList>
            <person name="Nowell W R."/>
        </authorList>
    </citation>
    <scope>NUCLEOTIDE SEQUENCE</scope>
</reference>
<dbReference type="AlphaFoldDB" id="A0A8S3D7C8"/>
<protein>
    <recommendedName>
        <fullName evidence="2">SCD domain-containing protein</fullName>
    </recommendedName>
</protein>
<dbReference type="PANTHER" id="PTHR11199:SF0">
    <property type="entry name" value="LD34181P-RELATED"/>
    <property type="match status" value="1"/>
</dbReference>
<evidence type="ECO:0000259" key="2">
    <source>
        <dbReference type="PROSITE" id="PS51425"/>
    </source>
</evidence>
<dbReference type="Proteomes" id="UP000681720">
    <property type="component" value="Unassembled WGS sequence"/>
</dbReference>
<dbReference type="PROSITE" id="PS51425">
    <property type="entry name" value="SCD"/>
    <property type="match status" value="1"/>
</dbReference>
<sequence>MSELGEWMKSYPMVFLDDIYLKYIGWTLYDK</sequence>
<dbReference type="GO" id="GO:0007062">
    <property type="term" value="P:sister chromatid cohesion"/>
    <property type="evidence" value="ECO:0007669"/>
    <property type="project" value="TreeGrafter"/>
</dbReference>
<dbReference type="GO" id="GO:0005634">
    <property type="term" value="C:nucleus"/>
    <property type="evidence" value="ECO:0007669"/>
    <property type="project" value="TreeGrafter"/>
</dbReference>
<dbReference type="GO" id="GO:0008278">
    <property type="term" value="C:cohesin complex"/>
    <property type="evidence" value="ECO:0007669"/>
    <property type="project" value="TreeGrafter"/>
</dbReference>
<evidence type="ECO:0000313" key="4">
    <source>
        <dbReference type="EMBL" id="CAF4982399.1"/>
    </source>
</evidence>
<name>A0A8S3D7C8_9BILA</name>
<gene>
    <name evidence="3" type="ORF">BYL167_LOCUS40834</name>
    <name evidence="4" type="ORF">GIL414_LOCUS56124</name>
</gene>
<dbReference type="Proteomes" id="UP000681967">
    <property type="component" value="Unassembled WGS sequence"/>
</dbReference>
<dbReference type="InterPro" id="IPR039662">
    <property type="entry name" value="Cohesin_Scc3/SA"/>
</dbReference>
<dbReference type="GO" id="GO:0000785">
    <property type="term" value="C:chromatin"/>
    <property type="evidence" value="ECO:0007669"/>
    <property type="project" value="TreeGrafter"/>
</dbReference>
<dbReference type="EMBL" id="CAJOBH010102020">
    <property type="protein sequence ID" value="CAF4617881.1"/>
    <property type="molecule type" value="Genomic_DNA"/>
</dbReference>
<comment type="caution">
    <text evidence="4">The sequence shown here is derived from an EMBL/GenBank/DDBJ whole genome shotgun (WGS) entry which is preliminary data.</text>
</comment>
<dbReference type="GO" id="GO:0003682">
    <property type="term" value="F:chromatin binding"/>
    <property type="evidence" value="ECO:0007669"/>
    <property type="project" value="TreeGrafter"/>
</dbReference>
<accession>A0A8S3D7C8</accession>
<organism evidence="4 5">
    <name type="scientific">Rotaria magnacalcarata</name>
    <dbReference type="NCBI Taxonomy" id="392030"/>
    <lineage>
        <taxon>Eukaryota</taxon>
        <taxon>Metazoa</taxon>
        <taxon>Spiralia</taxon>
        <taxon>Gnathifera</taxon>
        <taxon>Rotifera</taxon>
        <taxon>Eurotatoria</taxon>
        <taxon>Bdelloidea</taxon>
        <taxon>Philodinida</taxon>
        <taxon>Philodinidae</taxon>
        <taxon>Rotaria</taxon>
    </lineage>
</organism>
<feature type="domain" description="SCD" evidence="2">
    <location>
        <begin position="1"/>
        <end position="31"/>
    </location>
</feature>
<evidence type="ECO:0000313" key="5">
    <source>
        <dbReference type="Proteomes" id="UP000681720"/>
    </source>
</evidence>
<proteinExistence type="inferred from homology"/>
<evidence type="ECO:0000313" key="3">
    <source>
        <dbReference type="EMBL" id="CAF4617881.1"/>
    </source>
</evidence>
<dbReference type="PANTHER" id="PTHR11199">
    <property type="entry name" value="STROMAL ANTIGEN"/>
    <property type="match status" value="1"/>
</dbReference>